<evidence type="ECO:0000259" key="8">
    <source>
        <dbReference type="PROSITE" id="PS50888"/>
    </source>
</evidence>
<dbReference type="GO" id="GO:0046983">
    <property type="term" value="F:protein dimerization activity"/>
    <property type="evidence" value="ECO:0007669"/>
    <property type="project" value="InterPro"/>
</dbReference>
<dbReference type="SUPFAM" id="SSF47459">
    <property type="entry name" value="HLH, helix-loop-helix DNA-binding domain"/>
    <property type="match status" value="1"/>
</dbReference>
<dbReference type="GO" id="GO:0000978">
    <property type="term" value="F:RNA polymerase II cis-regulatory region sequence-specific DNA binding"/>
    <property type="evidence" value="ECO:0007669"/>
    <property type="project" value="TreeGrafter"/>
</dbReference>
<evidence type="ECO:0000256" key="2">
    <source>
        <dbReference type="ARBA" id="ARBA00011738"/>
    </source>
</evidence>
<keyword evidence="3" id="KW-0805">Transcription regulation</keyword>
<comment type="subcellular location">
    <subcellularLocation>
        <location evidence="1">Nucleus</location>
    </subcellularLocation>
</comment>
<dbReference type="GO" id="GO:0005634">
    <property type="term" value="C:nucleus"/>
    <property type="evidence" value="ECO:0007669"/>
    <property type="project" value="UniProtKB-SubCell"/>
</dbReference>
<dbReference type="PANTHER" id="PTHR16223">
    <property type="entry name" value="TRANSCRIPTION FACTOR BHLH83-RELATED"/>
    <property type="match status" value="1"/>
</dbReference>
<evidence type="ECO:0000256" key="5">
    <source>
        <dbReference type="ARBA" id="ARBA00023163"/>
    </source>
</evidence>
<feature type="region of interest" description="Disordered" evidence="7">
    <location>
        <begin position="169"/>
        <end position="201"/>
    </location>
</feature>
<comment type="subunit">
    <text evidence="2">Homodimer.</text>
</comment>
<protein>
    <submittedName>
        <fullName evidence="9">Putative transcription factor bHLH68-like</fullName>
    </submittedName>
</protein>
<proteinExistence type="predicted"/>
<dbReference type="AlphaFoldDB" id="A0A5B7AKW1"/>
<dbReference type="EMBL" id="GHES01026863">
    <property type="protein sequence ID" value="MPA57422.1"/>
    <property type="molecule type" value="Transcribed_RNA"/>
</dbReference>
<dbReference type="CDD" id="cd11393">
    <property type="entry name" value="bHLH_AtbHLH_like"/>
    <property type="match status" value="1"/>
</dbReference>
<reference evidence="9" key="1">
    <citation type="submission" date="2019-08" db="EMBL/GenBank/DDBJ databases">
        <title>Reference gene set and small RNA set construction with multiple tissues from Davidia involucrata Baill.</title>
        <authorList>
            <person name="Yang H."/>
            <person name="Zhou C."/>
            <person name="Li G."/>
            <person name="Wang J."/>
            <person name="Gao P."/>
            <person name="Wang M."/>
            <person name="Wang R."/>
            <person name="Zhao Y."/>
        </authorList>
    </citation>
    <scope>NUCLEOTIDE SEQUENCE</scope>
    <source>
        <tissue evidence="9">Mixed with DoveR01_LX</tissue>
    </source>
</reference>
<feature type="domain" description="BHLH" evidence="8">
    <location>
        <begin position="193"/>
        <end position="242"/>
    </location>
</feature>
<evidence type="ECO:0000256" key="1">
    <source>
        <dbReference type="ARBA" id="ARBA00004123"/>
    </source>
</evidence>
<accession>A0A5B7AKW1</accession>
<dbReference type="PROSITE" id="PS50888">
    <property type="entry name" value="BHLH"/>
    <property type="match status" value="1"/>
</dbReference>
<organism evidence="9">
    <name type="scientific">Davidia involucrata</name>
    <name type="common">Dove tree</name>
    <dbReference type="NCBI Taxonomy" id="16924"/>
    <lineage>
        <taxon>Eukaryota</taxon>
        <taxon>Viridiplantae</taxon>
        <taxon>Streptophyta</taxon>
        <taxon>Embryophyta</taxon>
        <taxon>Tracheophyta</taxon>
        <taxon>Spermatophyta</taxon>
        <taxon>Magnoliopsida</taxon>
        <taxon>eudicotyledons</taxon>
        <taxon>Gunneridae</taxon>
        <taxon>Pentapetalae</taxon>
        <taxon>asterids</taxon>
        <taxon>Cornales</taxon>
        <taxon>Nyssaceae</taxon>
        <taxon>Davidia</taxon>
    </lineage>
</organism>
<dbReference type="InterPro" id="IPR036638">
    <property type="entry name" value="HLH_DNA-bd_sf"/>
</dbReference>
<name>A0A5B7AKW1_DAVIN</name>
<keyword evidence="5" id="KW-0804">Transcription</keyword>
<dbReference type="PANTHER" id="PTHR16223:SF53">
    <property type="entry name" value="TRANSCRIPTION FACTOR BHLH68-LIKE"/>
    <property type="match status" value="1"/>
</dbReference>
<evidence type="ECO:0000256" key="6">
    <source>
        <dbReference type="ARBA" id="ARBA00023242"/>
    </source>
</evidence>
<sequence length="341" mass="37442">MMAGNPSSWWSMHPPSQQYYPSTFLSPPPSLFPPQYVPAESFSLALNSLADHNQDFPQSWSQLLLSGVASTEEDGFGGLISHFQSKKLENNWEDQILKPSLRAPVVDVKQEVAQSCQLLYGHGDDDEFQACRPTSSWSQGMPVSSPMSCVTSLSANIILDFANNKADGRNQYPHHSSECNSTGTGGVSKRARVQPSSTQPPLKVRKEKLGDRITTLHQLVSPFGKTDTASVLLEAIGYIRFLQGQIEALSSPYLGNASENMRHQKQYSVQGERNCIFPEDPGQLLNNNCLKRRGASKQDCKDAAVKDLRSRGLCLVPVSCTHHVGSDNGADYWAPDLGKGF</sequence>
<dbReference type="GO" id="GO:0000981">
    <property type="term" value="F:DNA-binding transcription factor activity, RNA polymerase II-specific"/>
    <property type="evidence" value="ECO:0007669"/>
    <property type="project" value="TreeGrafter"/>
</dbReference>
<evidence type="ECO:0000256" key="4">
    <source>
        <dbReference type="ARBA" id="ARBA00023125"/>
    </source>
</evidence>
<evidence type="ECO:0000313" key="9">
    <source>
        <dbReference type="EMBL" id="MPA57422.1"/>
    </source>
</evidence>
<gene>
    <name evidence="9" type="ORF">Din_026863</name>
</gene>
<evidence type="ECO:0000256" key="3">
    <source>
        <dbReference type="ARBA" id="ARBA00023015"/>
    </source>
</evidence>
<dbReference type="Gene3D" id="4.10.280.10">
    <property type="entry name" value="Helix-loop-helix DNA-binding domain"/>
    <property type="match status" value="1"/>
</dbReference>
<keyword evidence="6" id="KW-0539">Nucleus</keyword>
<dbReference type="InterPro" id="IPR045239">
    <property type="entry name" value="bHLH95_bHLH"/>
</dbReference>
<dbReference type="InterPro" id="IPR045843">
    <property type="entry name" value="IND-like"/>
</dbReference>
<evidence type="ECO:0000256" key="7">
    <source>
        <dbReference type="SAM" id="MobiDB-lite"/>
    </source>
</evidence>
<dbReference type="FunFam" id="4.10.280.10:FF:000032">
    <property type="entry name" value="Transcription factor bHLH123 family"/>
    <property type="match status" value="1"/>
</dbReference>
<dbReference type="InterPro" id="IPR011598">
    <property type="entry name" value="bHLH_dom"/>
</dbReference>
<keyword evidence="4" id="KW-0238">DNA-binding</keyword>